<organism evidence="2 3">
    <name type="scientific">Noviherbaspirillum sedimenti</name>
    <dbReference type="NCBI Taxonomy" id="2320865"/>
    <lineage>
        <taxon>Bacteria</taxon>
        <taxon>Pseudomonadati</taxon>
        <taxon>Pseudomonadota</taxon>
        <taxon>Betaproteobacteria</taxon>
        <taxon>Burkholderiales</taxon>
        <taxon>Oxalobacteraceae</taxon>
        <taxon>Noviherbaspirillum</taxon>
    </lineage>
</organism>
<sequence length="87" mass="9401">MTTDGHLSPQGIEALRTRFQAQSRKAQAYYTIMHRARGVAENDDAASAWMNAPLPAFDGKTPAQLVNDGREDDVLGYIDALKPGSPG</sequence>
<evidence type="ECO:0000259" key="1">
    <source>
        <dbReference type="Pfam" id="PF09722"/>
    </source>
</evidence>
<keyword evidence="3" id="KW-1185">Reference proteome</keyword>
<gene>
    <name evidence="2" type="ORF">D3878_15510</name>
</gene>
<dbReference type="OrthoDB" id="8755366at2"/>
<evidence type="ECO:0000313" key="3">
    <source>
        <dbReference type="Proteomes" id="UP000266327"/>
    </source>
</evidence>
<comment type="caution">
    <text evidence="2">The sequence shown here is derived from an EMBL/GenBank/DDBJ whole genome shotgun (WGS) entry which is preliminary data.</text>
</comment>
<protein>
    <submittedName>
        <fullName evidence="2">DUF2384 domain-containing protein</fullName>
    </submittedName>
</protein>
<feature type="domain" description="Antitoxin Xre/MbcA/ParS-like toxin-binding" evidence="1">
    <location>
        <begin position="37"/>
        <end position="81"/>
    </location>
</feature>
<proteinExistence type="predicted"/>
<dbReference type="EMBL" id="QYUQ01000002">
    <property type="protein sequence ID" value="RJG02810.1"/>
    <property type="molecule type" value="Genomic_DNA"/>
</dbReference>
<dbReference type="Proteomes" id="UP000266327">
    <property type="component" value="Unassembled WGS sequence"/>
</dbReference>
<dbReference type="AlphaFoldDB" id="A0A3A3GPA4"/>
<name>A0A3A3GPA4_9BURK</name>
<dbReference type="Pfam" id="PF09722">
    <property type="entry name" value="Xre_MbcA_ParS_C"/>
    <property type="match status" value="1"/>
</dbReference>
<dbReference type="RefSeq" id="WP_119786310.1">
    <property type="nucleotide sequence ID" value="NZ_QYUQ01000002.1"/>
</dbReference>
<reference evidence="3" key="1">
    <citation type="submission" date="2018-09" db="EMBL/GenBank/DDBJ databases">
        <authorList>
            <person name="Zhu H."/>
        </authorList>
    </citation>
    <scope>NUCLEOTIDE SEQUENCE [LARGE SCALE GENOMIC DNA]</scope>
    <source>
        <strain evidence="3">K1S02-23</strain>
    </source>
</reference>
<accession>A0A3A3GPA4</accession>
<dbReference type="InterPro" id="IPR024467">
    <property type="entry name" value="Xre/MbcA/ParS-like_toxin-bd"/>
</dbReference>
<evidence type="ECO:0000313" key="2">
    <source>
        <dbReference type="EMBL" id="RJG02810.1"/>
    </source>
</evidence>